<proteinExistence type="predicted"/>
<dbReference type="RefSeq" id="WP_182839692.1">
    <property type="nucleotide sequence ID" value="NZ_BAAABQ010000014.1"/>
</dbReference>
<evidence type="ECO:0000313" key="6">
    <source>
        <dbReference type="Proteomes" id="UP000517916"/>
    </source>
</evidence>
<evidence type="ECO:0008006" key="7">
    <source>
        <dbReference type="Google" id="ProtNLM"/>
    </source>
</evidence>
<keyword evidence="1" id="KW-0472">Membrane</keyword>
<feature type="signal peptide" evidence="2">
    <location>
        <begin position="1"/>
        <end position="24"/>
    </location>
</feature>
<evidence type="ECO:0000259" key="3">
    <source>
        <dbReference type="Pfam" id="PF09972"/>
    </source>
</evidence>
<feature type="domain" description="Predicted membrane protein YciQ-like C-terminal" evidence="4">
    <location>
        <begin position="274"/>
        <end position="499"/>
    </location>
</feature>
<feature type="transmembrane region" description="Helical" evidence="1">
    <location>
        <begin position="396"/>
        <end position="415"/>
    </location>
</feature>
<keyword evidence="2" id="KW-0732">Signal</keyword>
<organism evidence="5 6">
    <name type="scientific">Kutzneria viridogrisea</name>
    <dbReference type="NCBI Taxonomy" id="47990"/>
    <lineage>
        <taxon>Bacteria</taxon>
        <taxon>Bacillati</taxon>
        <taxon>Actinomycetota</taxon>
        <taxon>Actinomycetes</taxon>
        <taxon>Pseudonocardiales</taxon>
        <taxon>Pseudonocardiaceae</taxon>
        <taxon>Kutzneria</taxon>
    </lineage>
</organism>
<keyword evidence="1" id="KW-0812">Transmembrane</keyword>
<evidence type="ECO:0000256" key="1">
    <source>
        <dbReference type="SAM" id="Phobius"/>
    </source>
</evidence>
<sequence length="553" mass="58440">MFTNWGLAAAAVTMAASGLLPIHAQAPAQQSGVQSQVALKVERDGRLSVTEKVTVPEGRTVTRKAPLRVAAGDDQERVFTVSDPKVNGSGTASADDQQLLVRLDAGESTVTYSVDGAVADQGDHQDVRWQVASGWDVRIDRLTVSVVAPGRAQSITCLAGPPGSAQACGLSQIGEGGVPTAEQADLLPGERVDFSIGLPTGTVPVNARFAPTSSLGAAFALTPATGIGLIGLTVLLLAGFGLLWFARGRDAKALASDVGQVRVLADGPDGRVAFASPDGVLPGQVGTVIDEHVDVVDVTATVIDLAVRNYLWIDEVAGEQGVVDWRFVRRNPADAALTDYERAVYDSLLPAGAEQVLLSELRGNGVDLLAVRDALYSDVVDKQWFARRPDTERSRWWWIGIGVAALGVVLTVLLAFTVGHALLGLAVVIGGAALAAGARSMPARTRRGSALLEQVRGLLNYLSSVRPADIPEGDREMVFSRSLPYAVVLGQTDRWLDTFRGLDPDADGTPGLYWFGEAEQARDLNRFASRFPAFLSSLDGVLAQAGHLRSLRS</sequence>
<reference evidence="5 6" key="1">
    <citation type="submission" date="2020-08" db="EMBL/GenBank/DDBJ databases">
        <title>Genomic Encyclopedia of Archaeal and Bacterial Type Strains, Phase II (KMG-II): from individual species to whole genera.</title>
        <authorList>
            <person name="Goeker M."/>
        </authorList>
    </citation>
    <scope>NUCLEOTIDE SEQUENCE [LARGE SCALE GENOMIC DNA]</scope>
    <source>
        <strain evidence="5 6">DSM 43850</strain>
    </source>
</reference>
<dbReference type="EMBL" id="JACJID010000006">
    <property type="protein sequence ID" value="MBA8930073.1"/>
    <property type="molecule type" value="Genomic_DNA"/>
</dbReference>
<gene>
    <name evidence="5" type="ORF">BC739_007306</name>
</gene>
<comment type="caution">
    <text evidence="5">The sequence shown here is derived from an EMBL/GenBank/DDBJ whole genome shotgun (WGS) entry which is preliminary data.</text>
</comment>
<feature type="chain" id="PRO_5045993682" description="DUF2207 domain-containing protein" evidence="2">
    <location>
        <begin position="25"/>
        <end position="553"/>
    </location>
</feature>
<keyword evidence="6" id="KW-1185">Reference proteome</keyword>
<evidence type="ECO:0000259" key="4">
    <source>
        <dbReference type="Pfam" id="PF20990"/>
    </source>
</evidence>
<dbReference type="Pfam" id="PF20990">
    <property type="entry name" value="DUF2207_C"/>
    <property type="match status" value="1"/>
</dbReference>
<accession>A0ABR6BT24</accession>
<evidence type="ECO:0000256" key="2">
    <source>
        <dbReference type="SAM" id="SignalP"/>
    </source>
</evidence>
<feature type="domain" description="DUF2207" evidence="3">
    <location>
        <begin position="36"/>
        <end position="195"/>
    </location>
</feature>
<evidence type="ECO:0000313" key="5">
    <source>
        <dbReference type="EMBL" id="MBA8930073.1"/>
    </source>
</evidence>
<feature type="transmembrane region" description="Helical" evidence="1">
    <location>
        <begin position="421"/>
        <end position="438"/>
    </location>
</feature>
<name>A0ABR6BT24_9PSEU</name>
<protein>
    <recommendedName>
        <fullName evidence="7">DUF2207 domain-containing protein</fullName>
    </recommendedName>
</protein>
<feature type="transmembrane region" description="Helical" evidence="1">
    <location>
        <begin position="227"/>
        <end position="246"/>
    </location>
</feature>
<dbReference type="InterPro" id="IPR048389">
    <property type="entry name" value="YciQ-like_C"/>
</dbReference>
<dbReference type="Pfam" id="PF09972">
    <property type="entry name" value="DUF2207"/>
    <property type="match status" value="1"/>
</dbReference>
<dbReference type="InterPro" id="IPR018702">
    <property type="entry name" value="DUF2207"/>
</dbReference>
<keyword evidence="1" id="KW-1133">Transmembrane helix</keyword>
<dbReference type="Proteomes" id="UP000517916">
    <property type="component" value="Unassembled WGS sequence"/>
</dbReference>